<accession>A0A0C3PPS9</accession>
<feature type="transmembrane region" description="Helical" evidence="6">
    <location>
        <begin position="460"/>
        <end position="479"/>
    </location>
</feature>
<feature type="transmembrane region" description="Helical" evidence="6">
    <location>
        <begin position="318"/>
        <end position="342"/>
    </location>
</feature>
<feature type="transmembrane region" description="Helical" evidence="6">
    <location>
        <begin position="420"/>
        <end position="440"/>
    </location>
</feature>
<feature type="transmembrane region" description="Helical" evidence="6">
    <location>
        <begin position="380"/>
        <end position="400"/>
    </location>
</feature>
<dbReference type="Proteomes" id="UP000054217">
    <property type="component" value="Unassembled WGS sequence"/>
</dbReference>
<dbReference type="GO" id="GO:0022857">
    <property type="term" value="F:transmembrane transporter activity"/>
    <property type="evidence" value="ECO:0007669"/>
    <property type="project" value="InterPro"/>
</dbReference>
<evidence type="ECO:0000256" key="3">
    <source>
        <dbReference type="ARBA" id="ARBA00022692"/>
    </source>
</evidence>
<evidence type="ECO:0000256" key="2">
    <source>
        <dbReference type="ARBA" id="ARBA00022448"/>
    </source>
</evidence>
<dbReference type="PANTHER" id="PTHR42718">
    <property type="entry name" value="MAJOR FACILITATOR SUPERFAMILY MULTIDRUG TRANSPORTER MFSC"/>
    <property type="match status" value="1"/>
</dbReference>
<dbReference type="STRING" id="870435.A0A0C3PPS9"/>
<feature type="transmembrane region" description="Helical" evidence="6">
    <location>
        <begin position="220"/>
        <end position="239"/>
    </location>
</feature>
<dbReference type="SUPFAM" id="SSF103473">
    <property type="entry name" value="MFS general substrate transporter"/>
    <property type="match status" value="1"/>
</dbReference>
<dbReference type="OrthoDB" id="440755at2759"/>
<feature type="transmembrane region" description="Helical" evidence="6">
    <location>
        <begin position="354"/>
        <end position="374"/>
    </location>
</feature>
<keyword evidence="5 6" id="KW-0472">Membrane</keyword>
<keyword evidence="2" id="KW-0813">Transport</keyword>
<evidence type="ECO:0000259" key="7">
    <source>
        <dbReference type="PROSITE" id="PS50850"/>
    </source>
</evidence>
<feature type="transmembrane region" description="Helical" evidence="6">
    <location>
        <begin position="114"/>
        <end position="138"/>
    </location>
</feature>
<dbReference type="AlphaFoldDB" id="A0A0C3PPS9"/>
<dbReference type="HOGENOM" id="CLU_000960_27_1_1"/>
<evidence type="ECO:0000313" key="9">
    <source>
        <dbReference type="Proteomes" id="UP000054217"/>
    </source>
</evidence>
<feature type="domain" description="Major facilitator superfamily (MFS) profile" evidence="7">
    <location>
        <begin position="25"/>
        <end position="483"/>
    </location>
</feature>
<evidence type="ECO:0000313" key="8">
    <source>
        <dbReference type="EMBL" id="KIO10941.1"/>
    </source>
</evidence>
<dbReference type="InterPro" id="IPR011701">
    <property type="entry name" value="MFS"/>
</dbReference>
<keyword evidence="3 6" id="KW-0812">Transmembrane</keyword>
<dbReference type="PROSITE" id="PS50850">
    <property type="entry name" value="MFS"/>
    <property type="match status" value="1"/>
</dbReference>
<feature type="transmembrane region" description="Helical" evidence="6">
    <location>
        <begin position="90"/>
        <end position="108"/>
    </location>
</feature>
<dbReference type="EMBL" id="KN831951">
    <property type="protein sequence ID" value="KIO10941.1"/>
    <property type="molecule type" value="Genomic_DNA"/>
</dbReference>
<feature type="transmembrane region" description="Helical" evidence="6">
    <location>
        <begin position="150"/>
        <end position="174"/>
    </location>
</feature>
<protein>
    <recommendedName>
        <fullName evidence="7">Major facilitator superfamily (MFS) profile domain-containing protein</fullName>
    </recommendedName>
</protein>
<dbReference type="GO" id="GO:0016020">
    <property type="term" value="C:membrane"/>
    <property type="evidence" value="ECO:0007669"/>
    <property type="project" value="UniProtKB-SubCell"/>
</dbReference>
<proteinExistence type="predicted"/>
<organism evidence="8 9">
    <name type="scientific">Pisolithus tinctorius Marx 270</name>
    <dbReference type="NCBI Taxonomy" id="870435"/>
    <lineage>
        <taxon>Eukaryota</taxon>
        <taxon>Fungi</taxon>
        <taxon>Dikarya</taxon>
        <taxon>Basidiomycota</taxon>
        <taxon>Agaricomycotina</taxon>
        <taxon>Agaricomycetes</taxon>
        <taxon>Agaricomycetidae</taxon>
        <taxon>Boletales</taxon>
        <taxon>Sclerodermatineae</taxon>
        <taxon>Pisolithaceae</taxon>
        <taxon>Pisolithus</taxon>
    </lineage>
</organism>
<feature type="transmembrane region" description="Helical" evidence="6">
    <location>
        <begin position="251"/>
        <end position="269"/>
    </location>
</feature>
<gene>
    <name evidence="8" type="ORF">M404DRAFT_995372</name>
</gene>
<keyword evidence="9" id="KW-1185">Reference proteome</keyword>
<comment type="subcellular location">
    <subcellularLocation>
        <location evidence="1">Membrane</location>
        <topology evidence="1">Multi-pass membrane protein</topology>
    </subcellularLocation>
</comment>
<reference evidence="8 9" key="1">
    <citation type="submission" date="2014-04" db="EMBL/GenBank/DDBJ databases">
        <authorList>
            <consortium name="DOE Joint Genome Institute"/>
            <person name="Kuo A."/>
            <person name="Kohler A."/>
            <person name="Costa M.D."/>
            <person name="Nagy L.G."/>
            <person name="Floudas D."/>
            <person name="Copeland A."/>
            <person name="Barry K.W."/>
            <person name="Cichocki N."/>
            <person name="Veneault-Fourrey C."/>
            <person name="LaButti K."/>
            <person name="Lindquist E.A."/>
            <person name="Lipzen A."/>
            <person name="Lundell T."/>
            <person name="Morin E."/>
            <person name="Murat C."/>
            <person name="Sun H."/>
            <person name="Tunlid A."/>
            <person name="Henrissat B."/>
            <person name="Grigoriev I.V."/>
            <person name="Hibbett D.S."/>
            <person name="Martin F."/>
            <person name="Nordberg H.P."/>
            <person name="Cantor M.N."/>
            <person name="Hua S.X."/>
        </authorList>
    </citation>
    <scope>NUCLEOTIDE SEQUENCE [LARGE SCALE GENOMIC DNA]</scope>
    <source>
        <strain evidence="8 9">Marx 270</strain>
    </source>
</reference>
<reference evidence="9" key="2">
    <citation type="submission" date="2015-01" db="EMBL/GenBank/DDBJ databases">
        <title>Evolutionary Origins and Diversification of the Mycorrhizal Mutualists.</title>
        <authorList>
            <consortium name="DOE Joint Genome Institute"/>
            <consortium name="Mycorrhizal Genomics Consortium"/>
            <person name="Kohler A."/>
            <person name="Kuo A."/>
            <person name="Nagy L.G."/>
            <person name="Floudas D."/>
            <person name="Copeland A."/>
            <person name="Barry K.W."/>
            <person name="Cichocki N."/>
            <person name="Veneault-Fourrey C."/>
            <person name="LaButti K."/>
            <person name="Lindquist E.A."/>
            <person name="Lipzen A."/>
            <person name="Lundell T."/>
            <person name="Morin E."/>
            <person name="Murat C."/>
            <person name="Riley R."/>
            <person name="Ohm R."/>
            <person name="Sun H."/>
            <person name="Tunlid A."/>
            <person name="Henrissat B."/>
            <person name="Grigoriev I.V."/>
            <person name="Hibbett D.S."/>
            <person name="Martin F."/>
        </authorList>
    </citation>
    <scope>NUCLEOTIDE SEQUENCE [LARGE SCALE GENOMIC DNA]</scope>
    <source>
        <strain evidence="9">Marx 270</strain>
    </source>
</reference>
<dbReference type="Gene3D" id="1.20.1250.20">
    <property type="entry name" value="MFS general substrate transporter like domains"/>
    <property type="match status" value="2"/>
</dbReference>
<evidence type="ECO:0000256" key="4">
    <source>
        <dbReference type="ARBA" id="ARBA00022989"/>
    </source>
</evidence>
<sequence>MSASLGHTVEIQSPDQLPLARRLLLLSLFCLAQFLDAFNMSTVFAAMPALEQSLHVTTSQSVWIVSAYQLTFASTLLVSGRVSDVYNPKFTFAGGIFALGLISLGAGFANSKVILIVLRGLSGIASAMTIPSALTLLVNVFPHPVEQARAIGIFGGCGAVADVLGFLVGAMFAQWASYRWTFWSVGIIAVPAGIICMFVMPRNTKFVESHDRSIAKWRTLDIIGVSILTAAIILFIFAVTSGPTQGWDSPVVLVSFCISVLLTVAFFCWEGLLPTERAAIPSCTWHYKNFPVLMGLALLPFLWWTVVFTIFMKLWQDVFHWSAIAAAVHMLPVGMIAFTTSFSGGLARVINPKWITLLGLSMLALATTVLALAGGEADQYWPFVFPAFLLGSAGAMLTFIHTNLSIFQTAPVSMSGTVGAMFNGALQIGSAVGLSAVTSIESAIEARNGGATGYHGRAAAFWFLLGVIVVEMVSVSCFYHRVADSHQSPLAPKDMVVDHAGTLERAYNVPRDTEVNK</sequence>
<name>A0A0C3PPS9_PISTI</name>
<evidence type="ECO:0000256" key="1">
    <source>
        <dbReference type="ARBA" id="ARBA00004141"/>
    </source>
</evidence>
<dbReference type="PANTHER" id="PTHR42718:SF9">
    <property type="entry name" value="MAJOR FACILITATOR SUPERFAMILY MULTIDRUG TRANSPORTER MFSC"/>
    <property type="match status" value="1"/>
</dbReference>
<keyword evidence="4 6" id="KW-1133">Transmembrane helix</keyword>
<evidence type="ECO:0000256" key="5">
    <source>
        <dbReference type="ARBA" id="ARBA00023136"/>
    </source>
</evidence>
<evidence type="ECO:0000256" key="6">
    <source>
        <dbReference type="SAM" id="Phobius"/>
    </source>
</evidence>
<dbReference type="Pfam" id="PF07690">
    <property type="entry name" value="MFS_1"/>
    <property type="match status" value="1"/>
</dbReference>
<dbReference type="InParanoid" id="A0A0C3PPS9"/>
<dbReference type="InterPro" id="IPR036259">
    <property type="entry name" value="MFS_trans_sf"/>
</dbReference>
<feature type="transmembrane region" description="Helical" evidence="6">
    <location>
        <begin position="180"/>
        <end position="200"/>
    </location>
</feature>
<feature type="transmembrane region" description="Helical" evidence="6">
    <location>
        <begin position="61"/>
        <end position="78"/>
    </location>
</feature>
<dbReference type="InterPro" id="IPR020846">
    <property type="entry name" value="MFS_dom"/>
</dbReference>
<feature type="transmembrane region" description="Helical" evidence="6">
    <location>
        <begin position="290"/>
        <end position="312"/>
    </location>
</feature>